<dbReference type="PANTHER" id="PTHR13887">
    <property type="entry name" value="GLUTATHIONE S-TRANSFERASE KAPPA"/>
    <property type="match status" value="1"/>
</dbReference>
<dbReference type="GO" id="GO:0016853">
    <property type="term" value="F:isomerase activity"/>
    <property type="evidence" value="ECO:0007669"/>
    <property type="project" value="UniProtKB-KW"/>
</dbReference>
<name>A0A1H4HCH2_9SPHI</name>
<dbReference type="Gene3D" id="3.40.30.10">
    <property type="entry name" value="Glutaredoxin"/>
    <property type="match status" value="1"/>
</dbReference>
<dbReference type="Proteomes" id="UP000198850">
    <property type="component" value="Unassembled WGS sequence"/>
</dbReference>
<accession>A0A1H4HCH2</accession>
<dbReference type="Pfam" id="PF01323">
    <property type="entry name" value="DSBA"/>
    <property type="match status" value="1"/>
</dbReference>
<feature type="domain" description="DSBA-like thioredoxin" evidence="1">
    <location>
        <begin position="3"/>
        <end position="205"/>
    </location>
</feature>
<dbReference type="OrthoDB" id="9799122at2"/>
<dbReference type="AlphaFoldDB" id="A0A1H4HCH2"/>
<dbReference type="SUPFAM" id="SSF52833">
    <property type="entry name" value="Thioredoxin-like"/>
    <property type="match status" value="1"/>
</dbReference>
<dbReference type="PANTHER" id="PTHR13887:SF41">
    <property type="entry name" value="THIOREDOXIN SUPERFAMILY PROTEIN"/>
    <property type="match status" value="1"/>
</dbReference>
<dbReference type="InterPro" id="IPR001853">
    <property type="entry name" value="DSBA-like_thioredoxin_dom"/>
</dbReference>
<dbReference type="EMBL" id="FNRA01000015">
    <property type="protein sequence ID" value="SEB19519.1"/>
    <property type="molecule type" value="Genomic_DNA"/>
</dbReference>
<dbReference type="STRING" id="425514.SAMN05443550_11592"/>
<reference evidence="2 3" key="1">
    <citation type="submission" date="2016-10" db="EMBL/GenBank/DDBJ databases">
        <authorList>
            <person name="de Groot N.N."/>
        </authorList>
    </citation>
    <scope>NUCLEOTIDE SEQUENCE [LARGE SCALE GENOMIC DNA]</scope>
    <source>
        <strain evidence="2 3">DSM 19033</strain>
    </source>
</reference>
<evidence type="ECO:0000313" key="2">
    <source>
        <dbReference type="EMBL" id="SEB19519.1"/>
    </source>
</evidence>
<keyword evidence="3" id="KW-1185">Reference proteome</keyword>
<dbReference type="RefSeq" id="WP_090559837.1">
    <property type="nucleotide sequence ID" value="NZ_FNRA01000015.1"/>
</dbReference>
<dbReference type="CDD" id="cd03024">
    <property type="entry name" value="DsbA_FrnE"/>
    <property type="match status" value="1"/>
</dbReference>
<proteinExistence type="predicted"/>
<gene>
    <name evidence="2" type="ORF">SAMN05443550_11592</name>
</gene>
<dbReference type="InterPro" id="IPR036249">
    <property type="entry name" value="Thioredoxin-like_sf"/>
</dbReference>
<keyword evidence="2" id="KW-0413">Isomerase</keyword>
<sequence length="210" mass="23731">MKVDIWSDVRCPFCYIGKRKFELALEKFPHKDKVEVEWHSFELDQQAKTKPDMDPAEYLAQKKGQTRKWAVQMNAHVSKVAADAGLHFNIENAVVANSFNSHRLIQLAKSMDLGNKMKERLFIAYFIDGKNIDDKAVLTDIGVAAGLEKVAVENMLDSFDFSNEVRSDEQIAQQMGINGVPFFIFDQKLAVSGAQPPETFLGAMQEAWSK</sequence>
<dbReference type="GO" id="GO:0016491">
    <property type="term" value="F:oxidoreductase activity"/>
    <property type="evidence" value="ECO:0007669"/>
    <property type="project" value="InterPro"/>
</dbReference>
<organism evidence="2 3">
    <name type="scientific">Pedobacter hartonius</name>
    <dbReference type="NCBI Taxonomy" id="425514"/>
    <lineage>
        <taxon>Bacteria</taxon>
        <taxon>Pseudomonadati</taxon>
        <taxon>Bacteroidota</taxon>
        <taxon>Sphingobacteriia</taxon>
        <taxon>Sphingobacteriales</taxon>
        <taxon>Sphingobacteriaceae</taxon>
        <taxon>Pedobacter</taxon>
    </lineage>
</organism>
<evidence type="ECO:0000313" key="3">
    <source>
        <dbReference type="Proteomes" id="UP000198850"/>
    </source>
</evidence>
<protein>
    <submittedName>
        <fullName evidence="2">Predicted dithiol-disulfide isomerase, DsbA family</fullName>
    </submittedName>
</protein>
<evidence type="ECO:0000259" key="1">
    <source>
        <dbReference type="Pfam" id="PF01323"/>
    </source>
</evidence>